<feature type="disulfide bond" evidence="13">
    <location>
        <begin position="89"/>
        <end position="107"/>
    </location>
</feature>
<evidence type="ECO:0000256" key="2">
    <source>
        <dbReference type="ARBA" id="ARBA00004308"/>
    </source>
</evidence>
<name>A0A0D6M2S4_9BILA</name>
<evidence type="ECO:0000256" key="8">
    <source>
        <dbReference type="ARBA" id="ARBA00022989"/>
    </source>
</evidence>
<dbReference type="PANTHER" id="PTHR22722">
    <property type="entry name" value="LOW-DENSITY LIPOPROTEIN RECEPTOR-RELATED PROTEIN 2-RELATED"/>
    <property type="match status" value="1"/>
</dbReference>
<keyword evidence="7" id="KW-0677">Repeat</keyword>
<keyword evidence="17" id="KW-1185">Reference proteome</keyword>
<evidence type="ECO:0000256" key="14">
    <source>
        <dbReference type="PROSITE-ProRule" id="PRU00461"/>
    </source>
</evidence>
<evidence type="ECO:0000256" key="10">
    <source>
        <dbReference type="ARBA" id="ARBA00023157"/>
    </source>
</evidence>
<feature type="chain" id="PRO_5002307542" evidence="15">
    <location>
        <begin position="20"/>
        <end position="744"/>
    </location>
</feature>
<protein>
    <submittedName>
        <fullName evidence="16">Low-density lipoprotein receptor domain class A</fullName>
    </submittedName>
</protein>
<dbReference type="Gene3D" id="2.120.10.30">
    <property type="entry name" value="TolB, C-terminal domain"/>
    <property type="match status" value="2"/>
</dbReference>
<evidence type="ECO:0000256" key="3">
    <source>
        <dbReference type="ARBA" id="ARBA00022536"/>
    </source>
</evidence>
<feature type="repeat" description="LDL-receptor class B" evidence="14">
    <location>
        <begin position="502"/>
        <end position="544"/>
    </location>
</feature>
<dbReference type="EMBL" id="KE124858">
    <property type="protein sequence ID" value="EPB76626.1"/>
    <property type="molecule type" value="Genomic_DNA"/>
</dbReference>
<dbReference type="InterPro" id="IPR011042">
    <property type="entry name" value="6-blade_b-propeller_TolB-like"/>
</dbReference>
<dbReference type="GO" id="GO:0012505">
    <property type="term" value="C:endomembrane system"/>
    <property type="evidence" value="ECO:0007669"/>
    <property type="project" value="UniProtKB-SubCell"/>
</dbReference>
<dbReference type="CDD" id="cd00112">
    <property type="entry name" value="LDLa"/>
    <property type="match status" value="5"/>
</dbReference>
<dbReference type="GO" id="GO:0006898">
    <property type="term" value="P:receptor-mediated endocytosis"/>
    <property type="evidence" value="ECO:0007669"/>
    <property type="project" value="TreeGrafter"/>
</dbReference>
<dbReference type="InterPro" id="IPR002172">
    <property type="entry name" value="LDrepeatLR_classA_rpt"/>
</dbReference>
<dbReference type="Proteomes" id="UP000054495">
    <property type="component" value="Unassembled WGS sequence"/>
</dbReference>
<keyword evidence="8" id="KW-1133">Transmembrane helix</keyword>
<dbReference type="SUPFAM" id="SSF63825">
    <property type="entry name" value="YWTD domain"/>
    <property type="match status" value="2"/>
</dbReference>
<dbReference type="GO" id="GO:0016324">
    <property type="term" value="C:apical plasma membrane"/>
    <property type="evidence" value="ECO:0007669"/>
    <property type="project" value="TreeGrafter"/>
</dbReference>
<dbReference type="FunFam" id="2.120.10.30:FF:000241">
    <property type="entry name" value="Low-density lipoprotein receptor-related protein 6"/>
    <property type="match status" value="1"/>
</dbReference>
<dbReference type="Gene3D" id="4.10.400.10">
    <property type="entry name" value="Low-density Lipoprotein Receptor"/>
    <property type="match status" value="6"/>
</dbReference>
<dbReference type="SMART" id="SM00135">
    <property type="entry name" value="LY"/>
    <property type="match status" value="4"/>
</dbReference>
<keyword evidence="5" id="KW-0812">Transmembrane</keyword>
<evidence type="ECO:0000256" key="7">
    <source>
        <dbReference type="ARBA" id="ARBA00022737"/>
    </source>
</evidence>
<keyword evidence="6 15" id="KW-0732">Signal</keyword>
<keyword evidence="3" id="KW-0245">EGF-like domain</keyword>
<feature type="disulfide bond" evidence="13">
    <location>
        <begin position="101"/>
        <end position="116"/>
    </location>
</feature>
<dbReference type="AlphaFoldDB" id="A0A0D6M2S4"/>
<evidence type="ECO:0000256" key="11">
    <source>
        <dbReference type="ARBA" id="ARBA00023170"/>
    </source>
</evidence>
<dbReference type="PROSITE" id="PS50068">
    <property type="entry name" value="LDLRA_2"/>
    <property type="match status" value="6"/>
</dbReference>
<dbReference type="SMART" id="SM00192">
    <property type="entry name" value="LDLa"/>
    <property type="match status" value="6"/>
</dbReference>
<evidence type="ECO:0000256" key="1">
    <source>
        <dbReference type="ARBA" id="ARBA00004167"/>
    </source>
</evidence>
<evidence type="ECO:0000256" key="6">
    <source>
        <dbReference type="ARBA" id="ARBA00022729"/>
    </source>
</evidence>
<evidence type="ECO:0000256" key="4">
    <source>
        <dbReference type="ARBA" id="ARBA00022583"/>
    </source>
</evidence>
<feature type="signal peptide" evidence="15">
    <location>
        <begin position="1"/>
        <end position="19"/>
    </location>
</feature>
<dbReference type="Pfam" id="PF00057">
    <property type="entry name" value="Ldl_recept_a"/>
    <property type="match status" value="5"/>
</dbReference>
<dbReference type="PANTHER" id="PTHR22722:SF14">
    <property type="entry name" value="MEGALIN, ISOFORM A"/>
    <property type="match status" value="1"/>
</dbReference>
<evidence type="ECO:0000256" key="9">
    <source>
        <dbReference type="ARBA" id="ARBA00023136"/>
    </source>
</evidence>
<feature type="disulfide bond" evidence="13">
    <location>
        <begin position="141"/>
        <end position="156"/>
    </location>
</feature>
<gene>
    <name evidence="16" type="ORF">ANCCEY_04256</name>
</gene>
<keyword evidence="12" id="KW-0325">Glycoprotein</keyword>
<proteinExistence type="predicted"/>
<sequence>MKNLKVAYICSLSLGLASARLLPPAAQSRYYLLCSLDRVQNCANGTFACSVNKQCLPDSWRCDGRVDCPDRSDEKNCEARDCNADEFQCLTGQCVPLHWVCDGRANCRDGSDELHCHEGCRTGREFRCDASSACLDLSLKCDGVVDCENGFDEMNCANISSTRFCRKLNEYLCKREQRCIRRSAVCDGVEDCSDGQDERKCKGKSCGVGLFACRSGDDCVAGHLECDGVADCADGSDEHEHCSFDAKVVEARCRAPDITCRTFTGIVCLPAPKICDGIPDCFDAKDEEFCGYEQQQSCMDLECQDACYVQPRDGTYTTVCGCAANRTLKDDGRTCEATERRPCDFGACSQHCVIHSNRTSHCFCERGYQMMPDGFTCRAVDSRRPFLLYSDRHTLMYLPSDAPRAVPLLPQLENAVSFDYLYHVAKIDGSMRATVVKGEIHNPRDIVVDPSHGLMFWTDWQEENPRIERATMGGNNRVVIFKVSSIVNAGWPNGLVCDIIAKRIYWVDAKSDTVHTVTYDGRDHVEVLRDHVFSTHPFSVDLFENYVYWTDWRINAIVRANKWNGSSIAAIFHTPIRPFYVKVVHRKVKSAVLLSTKSSIHGVNVASDNDTIFNAAGFQDIRAIAASNDQIFLYDAFDDILWKYSTADREKRTVLTGDLSDCYGIAVDKVSGAMYYTSFSEDRAAIYVTNDGVRRSIFDSSINKELKKPNALLWLDVGYAPPAFFSAKGDGSKLSRISTGGRSF</sequence>
<evidence type="ECO:0000256" key="13">
    <source>
        <dbReference type="PROSITE-ProRule" id="PRU00124"/>
    </source>
</evidence>
<dbReference type="InterPro" id="IPR023415">
    <property type="entry name" value="LDLR_class-A_CS"/>
</dbReference>
<keyword evidence="9" id="KW-0472">Membrane</keyword>
<feature type="disulfide bond" evidence="13">
    <location>
        <begin position="62"/>
        <end position="77"/>
    </location>
</feature>
<dbReference type="PROSITE" id="PS51120">
    <property type="entry name" value="LDLRB"/>
    <property type="match status" value="1"/>
</dbReference>
<dbReference type="PROSITE" id="PS01209">
    <property type="entry name" value="LDLRA_1"/>
    <property type="match status" value="3"/>
</dbReference>
<accession>A0A0D6M2S4</accession>
<dbReference type="FunFam" id="4.10.400.10:FF:000002">
    <property type="entry name" value="Low-density lipoprotein receptor-related protein 1"/>
    <property type="match status" value="1"/>
</dbReference>
<comment type="subcellular location">
    <subcellularLocation>
        <location evidence="2">Endomembrane system</location>
    </subcellularLocation>
    <subcellularLocation>
        <location evidence="1">Membrane</location>
        <topology evidence="1">Single-pass membrane protein</topology>
    </subcellularLocation>
</comment>
<evidence type="ECO:0000313" key="16">
    <source>
        <dbReference type="EMBL" id="EPB76626.1"/>
    </source>
</evidence>
<keyword evidence="10 13" id="KW-1015">Disulfide bond</keyword>
<dbReference type="InterPro" id="IPR000033">
    <property type="entry name" value="LDLR_classB_rpt"/>
</dbReference>
<feature type="disulfide bond" evidence="13">
    <location>
        <begin position="275"/>
        <end position="290"/>
    </location>
</feature>
<keyword evidence="16" id="KW-0449">Lipoprotein</keyword>
<dbReference type="GO" id="GO:0043235">
    <property type="term" value="C:receptor complex"/>
    <property type="evidence" value="ECO:0007669"/>
    <property type="project" value="TreeGrafter"/>
</dbReference>
<evidence type="ECO:0000256" key="12">
    <source>
        <dbReference type="ARBA" id="ARBA00023180"/>
    </source>
</evidence>
<evidence type="ECO:0000313" key="17">
    <source>
        <dbReference type="Proteomes" id="UP000054495"/>
    </source>
</evidence>
<evidence type="ECO:0000256" key="15">
    <source>
        <dbReference type="SAM" id="SignalP"/>
    </source>
</evidence>
<feature type="disulfide bond" evidence="13">
    <location>
        <begin position="82"/>
        <end position="94"/>
    </location>
</feature>
<dbReference type="SUPFAM" id="SSF57424">
    <property type="entry name" value="LDL receptor-like module"/>
    <property type="match status" value="6"/>
</dbReference>
<dbReference type="PRINTS" id="PR00261">
    <property type="entry name" value="LDLRECEPTOR"/>
</dbReference>
<dbReference type="GO" id="GO:0042562">
    <property type="term" value="F:hormone binding"/>
    <property type="evidence" value="ECO:0007669"/>
    <property type="project" value="TreeGrafter"/>
</dbReference>
<keyword evidence="11 16" id="KW-0675">Receptor</keyword>
<dbReference type="Pfam" id="PF00058">
    <property type="entry name" value="Ldl_recept_b"/>
    <property type="match status" value="1"/>
</dbReference>
<comment type="caution">
    <text evidence="13">Lacks conserved residue(s) required for the propagation of feature annotation.</text>
</comment>
<reference evidence="16 17" key="1">
    <citation type="submission" date="2013-05" db="EMBL/GenBank/DDBJ databases">
        <title>Draft genome of the parasitic nematode Anyclostoma ceylanicum.</title>
        <authorList>
            <person name="Mitreva M."/>
        </authorList>
    </citation>
    <scope>NUCLEOTIDE SEQUENCE [LARGE SCALE GENOMIC DNA]</scope>
</reference>
<feature type="disulfide bond" evidence="13">
    <location>
        <begin position="186"/>
        <end position="201"/>
    </location>
</feature>
<keyword evidence="4" id="KW-0254">Endocytosis</keyword>
<evidence type="ECO:0000256" key="5">
    <source>
        <dbReference type="ARBA" id="ARBA00022692"/>
    </source>
</evidence>
<dbReference type="Gene3D" id="2.10.25.10">
    <property type="entry name" value="Laminin"/>
    <property type="match status" value="1"/>
</dbReference>
<dbReference type="InterPro" id="IPR036055">
    <property type="entry name" value="LDL_receptor-like_sf"/>
</dbReference>
<organism evidence="16 17">
    <name type="scientific">Ancylostoma ceylanicum</name>
    <dbReference type="NCBI Taxonomy" id="53326"/>
    <lineage>
        <taxon>Eukaryota</taxon>
        <taxon>Metazoa</taxon>
        <taxon>Ecdysozoa</taxon>
        <taxon>Nematoda</taxon>
        <taxon>Chromadorea</taxon>
        <taxon>Rhabditida</taxon>
        <taxon>Rhabditina</taxon>
        <taxon>Rhabditomorpha</taxon>
        <taxon>Strongyloidea</taxon>
        <taxon>Ancylostomatidae</taxon>
        <taxon>Ancylostomatinae</taxon>
        <taxon>Ancylostoma</taxon>
    </lineage>
</organism>
<dbReference type="InterPro" id="IPR051221">
    <property type="entry name" value="LDLR-related"/>
</dbReference>